<accession>A0AAD2Z353</accession>
<reference evidence="2" key="1">
    <citation type="submission" date="2023-02" db="EMBL/GenBank/DDBJ databases">
        <authorList>
            <person name="Ashton P.M."/>
            <person name="Dallman T."/>
            <person name="Nair S."/>
            <person name="De Pinna E."/>
            <person name="Peters T."/>
            <person name="Grant K."/>
        </authorList>
    </citation>
    <scope>NUCLEOTIDE SEQUENCE</scope>
    <source>
        <strain evidence="2">01103883</strain>
    </source>
</reference>
<feature type="chain" id="PRO_5042226859" evidence="1">
    <location>
        <begin position="30"/>
        <end position="160"/>
    </location>
</feature>
<dbReference type="InterPro" id="IPR048725">
    <property type="entry name" value="MyfA_PsaA"/>
</dbReference>
<proteinExistence type="predicted"/>
<name>A0AAD2Z353_YEREN</name>
<dbReference type="Gene3D" id="2.60.40.3590">
    <property type="match status" value="1"/>
</dbReference>
<gene>
    <name evidence="2" type="ORF">RSF11_000330</name>
</gene>
<dbReference type="EMBL" id="ABNAVX010000001">
    <property type="protein sequence ID" value="ELI8100670.1"/>
    <property type="molecule type" value="Genomic_DNA"/>
</dbReference>
<dbReference type="Proteomes" id="UP001182355">
    <property type="component" value="Unassembled WGS sequence"/>
</dbReference>
<feature type="signal peptide" evidence="1">
    <location>
        <begin position="1"/>
        <end position="29"/>
    </location>
</feature>
<dbReference type="Pfam" id="PF21462">
    <property type="entry name" value="PsaS"/>
    <property type="match status" value="1"/>
</dbReference>
<protein>
    <submittedName>
        <fullName evidence="2">MyfA/PsaA family fimbrial adhesin</fullName>
    </submittedName>
</protein>
<dbReference type="RefSeq" id="WP_050321571.1">
    <property type="nucleotide sequence ID" value="NZ_CP107081.1"/>
</dbReference>
<dbReference type="AlphaFoldDB" id="A0AAD2Z353"/>
<organism evidence="2 3">
    <name type="scientific">Yersinia enterocolitica</name>
    <dbReference type="NCBI Taxonomy" id="630"/>
    <lineage>
        <taxon>Bacteria</taxon>
        <taxon>Pseudomonadati</taxon>
        <taxon>Pseudomonadota</taxon>
        <taxon>Gammaproteobacteria</taxon>
        <taxon>Enterobacterales</taxon>
        <taxon>Yersiniaceae</taxon>
        <taxon>Yersinia</taxon>
    </lineage>
</organism>
<keyword evidence="1" id="KW-0732">Signal</keyword>
<evidence type="ECO:0000256" key="1">
    <source>
        <dbReference type="SAM" id="SignalP"/>
    </source>
</evidence>
<evidence type="ECO:0000313" key="2">
    <source>
        <dbReference type="EMBL" id="ELI8100670.1"/>
    </source>
</evidence>
<dbReference type="InterPro" id="IPR053731">
    <property type="entry name" value="Fimbrial_Virulence_Factor"/>
</dbReference>
<dbReference type="CDD" id="cd18777">
    <property type="entry name" value="PsaA_MyfA"/>
    <property type="match status" value="1"/>
</dbReference>
<sequence>MNMKEFVKKPLAIAVLMLTFGGVANMAHAGSVVQRKDISASKEVKQGGEFKVEFTASPDEITSGRQGKDVAAFYLKVSDSAEHTGWRLIPTGSSKGGYMYDDKGDRVVLHSSSWSWVAQDNNWYIHNAGNTVLEDHLYLAKGQMVPAGTYHFTGRVEEYL</sequence>
<evidence type="ECO:0000313" key="3">
    <source>
        <dbReference type="Proteomes" id="UP001182355"/>
    </source>
</evidence>
<dbReference type="NCBIfam" id="NF037938">
    <property type="entry name" value="Myr_Ysa_major"/>
    <property type="match status" value="1"/>
</dbReference>
<comment type="caution">
    <text evidence="2">The sequence shown here is derived from an EMBL/GenBank/DDBJ whole genome shotgun (WGS) entry which is preliminary data.</text>
</comment>